<dbReference type="SMART" id="SM00862">
    <property type="entry name" value="Trans_reg_C"/>
    <property type="match status" value="1"/>
</dbReference>
<dbReference type="InterPro" id="IPR001867">
    <property type="entry name" value="OmpR/PhoB-type_DNA-bd"/>
</dbReference>
<dbReference type="Proteomes" id="UP000254330">
    <property type="component" value="Unassembled WGS sequence"/>
</dbReference>
<dbReference type="RefSeq" id="WP_109350189.1">
    <property type="nucleotide sequence ID" value="NZ_BJUE01000079.1"/>
</dbReference>
<comment type="subcellular location">
    <subcellularLocation>
        <location evidence="1">Cytoplasm</location>
    </subcellularLocation>
</comment>
<feature type="domain" description="Response regulatory" evidence="9">
    <location>
        <begin position="4"/>
        <end position="117"/>
    </location>
</feature>
<evidence type="ECO:0000313" key="12">
    <source>
        <dbReference type="EMBL" id="TDR34096.1"/>
    </source>
</evidence>
<keyword evidence="5 8" id="KW-0238">DNA-binding</keyword>
<sequence>MEYTILVADDDQAIRDGIEIYLKNEGYRVVKAADGQEALDVLSNEDVHLVIMDVMMPNLDGIAATYKIREEMNIPIIMLSAKVEETDKILGLSMGADDYIGKPFHPLELLARVKSQLRRFMTFGTYEQKASNEIVVDGLTLNPDTKQLFVEDEEVNLTPIEFKITQLLMENAGRVFSIDAIYERVWKEPAYNADNIVAVHIRKIREKIEVNPKNPKYVKVVWGVGYKIDKL</sequence>
<dbReference type="CDD" id="cd00383">
    <property type="entry name" value="trans_reg_C"/>
    <property type="match status" value="1"/>
</dbReference>
<keyword evidence="14" id="KW-1185">Reference proteome</keyword>
<feature type="domain" description="OmpR/PhoB-type" evidence="10">
    <location>
        <begin position="131"/>
        <end position="230"/>
    </location>
</feature>
<feature type="modified residue" description="4-aspartylphosphate" evidence="7">
    <location>
        <position position="53"/>
    </location>
</feature>
<dbReference type="SUPFAM" id="SSF46894">
    <property type="entry name" value="C-terminal effector domain of the bipartite response regulators"/>
    <property type="match status" value="1"/>
</dbReference>
<protein>
    <submittedName>
        <fullName evidence="12">DNA-binding response OmpR family regulator</fullName>
    </submittedName>
    <submittedName>
        <fullName evidence="11">Transcriptional regulatory protein YycF</fullName>
    </submittedName>
</protein>
<dbReference type="GO" id="GO:0005829">
    <property type="term" value="C:cytosol"/>
    <property type="evidence" value="ECO:0007669"/>
    <property type="project" value="TreeGrafter"/>
</dbReference>
<evidence type="ECO:0000256" key="2">
    <source>
        <dbReference type="ARBA" id="ARBA00022553"/>
    </source>
</evidence>
<evidence type="ECO:0000256" key="8">
    <source>
        <dbReference type="PROSITE-ProRule" id="PRU01091"/>
    </source>
</evidence>
<proteinExistence type="predicted"/>
<dbReference type="EMBL" id="UGNP01000001">
    <property type="protein sequence ID" value="STX08528.1"/>
    <property type="molecule type" value="Genomic_DNA"/>
</dbReference>
<evidence type="ECO:0000256" key="6">
    <source>
        <dbReference type="ARBA" id="ARBA00023163"/>
    </source>
</evidence>
<keyword evidence="2 7" id="KW-0597">Phosphoprotein</keyword>
<evidence type="ECO:0000259" key="9">
    <source>
        <dbReference type="PROSITE" id="PS50110"/>
    </source>
</evidence>
<dbReference type="PANTHER" id="PTHR48111">
    <property type="entry name" value="REGULATOR OF RPOS"/>
    <property type="match status" value="1"/>
</dbReference>
<dbReference type="GO" id="GO:0006355">
    <property type="term" value="P:regulation of DNA-templated transcription"/>
    <property type="evidence" value="ECO:0007669"/>
    <property type="project" value="InterPro"/>
</dbReference>
<dbReference type="FunFam" id="3.40.50.2300:FF:000001">
    <property type="entry name" value="DNA-binding response regulator PhoB"/>
    <property type="match status" value="1"/>
</dbReference>
<dbReference type="SMART" id="SM00448">
    <property type="entry name" value="REC"/>
    <property type="match status" value="1"/>
</dbReference>
<evidence type="ECO:0000313" key="14">
    <source>
        <dbReference type="Proteomes" id="UP000294641"/>
    </source>
</evidence>
<keyword evidence="3" id="KW-0902">Two-component regulatory system</keyword>
<gene>
    <name evidence="11" type="primary">yycF_1</name>
    <name evidence="12" type="ORF">DFR61_14317</name>
    <name evidence="11" type="ORF">NCTC10597_00192</name>
</gene>
<dbReference type="PROSITE" id="PS51755">
    <property type="entry name" value="OMPR_PHOB"/>
    <property type="match status" value="1"/>
</dbReference>
<dbReference type="InterPro" id="IPR039420">
    <property type="entry name" value="WalR-like"/>
</dbReference>
<dbReference type="InterPro" id="IPR016032">
    <property type="entry name" value="Sig_transdc_resp-reg_C-effctor"/>
</dbReference>
<dbReference type="GO" id="GO:0032993">
    <property type="term" value="C:protein-DNA complex"/>
    <property type="evidence" value="ECO:0007669"/>
    <property type="project" value="TreeGrafter"/>
</dbReference>
<reference evidence="11 13" key="1">
    <citation type="submission" date="2018-06" db="EMBL/GenBank/DDBJ databases">
        <authorList>
            <consortium name="Pathogen Informatics"/>
            <person name="Doyle S."/>
        </authorList>
    </citation>
    <scope>NUCLEOTIDE SEQUENCE [LARGE SCALE GENOMIC DNA]</scope>
    <source>
        <strain evidence="11 13">NCTC10597</strain>
    </source>
</reference>
<evidence type="ECO:0000313" key="11">
    <source>
        <dbReference type="EMBL" id="STX08528.1"/>
    </source>
</evidence>
<dbReference type="AlphaFoldDB" id="A0A8B4Q5M1"/>
<dbReference type="PANTHER" id="PTHR48111:SF2">
    <property type="entry name" value="RESPONSE REGULATOR SAER"/>
    <property type="match status" value="1"/>
</dbReference>
<comment type="caution">
    <text evidence="11">The sequence shown here is derived from an EMBL/GenBank/DDBJ whole genome shotgun (WGS) entry which is preliminary data.</text>
</comment>
<dbReference type="SUPFAM" id="SSF52172">
    <property type="entry name" value="CheY-like"/>
    <property type="match status" value="1"/>
</dbReference>
<dbReference type="Gene3D" id="6.10.250.690">
    <property type="match status" value="1"/>
</dbReference>
<dbReference type="Gene3D" id="1.10.10.10">
    <property type="entry name" value="Winged helix-like DNA-binding domain superfamily/Winged helix DNA-binding domain"/>
    <property type="match status" value="1"/>
</dbReference>
<evidence type="ECO:0000256" key="5">
    <source>
        <dbReference type="ARBA" id="ARBA00023125"/>
    </source>
</evidence>
<feature type="DNA-binding region" description="OmpR/PhoB-type" evidence="8">
    <location>
        <begin position="131"/>
        <end position="230"/>
    </location>
</feature>
<dbReference type="EMBL" id="SNZG01000043">
    <property type="protein sequence ID" value="TDR34096.1"/>
    <property type="molecule type" value="Genomic_DNA"/>
</dbReference>
<evidence type="ECO:0000313" key="13">
    <source>
        <dbReference type="Proteomes" id="UP000254330"/>
    </source>
</evidence>
<organism evidence="11 13">
    <name type="scientific">Kurthia zopfii</name>
    <dbReference type="NCBI Taxonomy" id="1650"/>
    <lineage>
        <taxon>Bacteria</taxon>
        <taxon>Bacillati</taxon>
        <taxon>Bacillota</taxon>
        <taxon>Bacilli</taxon>
        <taxon>Bacillales</taxon>
        <taxon>Caryophanaceae</taxon>
        <taxon>Kurthia</taxon>
    </lineage>
</organism>
<dbReference type="PROSITE" id="PS50110">
    <property type="entry name" value="RESPONSE_REGULATORY"/>
    <property type="match status" value="1"/>
</dbReference>
<dbReference type="Proteomes" id="UP000294641">
    <property type="component" value="Unassembled WGS sequence"/>
</dbReference>
<dbReference type="InterPro" id="IPR001789">
    <property type="entry name" value="Sig_transdc_resp-reg_receiver"/>
</dbReference>
<dbReference type="FunFam" id="1.10.10.10:FF:000018">
    <property type="entry name" value="DNA-binding response regulator ResD"/>
    <property type="match status" value="1"/>
</dbReference>
<evidence type="ECO:0000256" key="4">
    <source>
        <dbReference type="ARBA" id="ARBA00023015"/>
    </source>
</evidence>
<dbReference type="CDD" id="cd17574">
    <property type="entry name" value="REC_OmpR"/>
    <property type="match status" value="1"/>
</dbReference>
<keyword evidence="6" id="KW-0804">Transcription</keyword>
<dbReference type="Gene3D" id="3.40.50.2300">
    <property type="match status" value="1"/>
</dbReference>
<dbReference type="Pfam" id="PF00486">
    <property type="entry name" value="Trans_reg_C"/>
    <property type="match status" value="1"/>
</dbReference>
<evidence type="ECO:0000259" key="10">
    <source>
        <dbReference type="PROSITE" id="PS51755"/>
    </source>
</evidence>
<evidence type="ECO:0000256" key="1">
    <source>
        <dbReference type="ARBA" id="ARBA00004496"/>
    </source>
</evidence>
<evidence type="ECO:0000256" key="3">
    <source>
        <dbReference type="ARBA" id="ARBA00023012"/>
    </source>
</evidence>
<name>A0A8B4Q5M1_9BACL</name>
<dbReference type="Pfam" id="PF00072">
    <property type="entry name" value="Response_reg"/>
    <property type="match status" value="1"/>
</dbReference>
<dbReference type="InterPro" id="IPR036388">
    <property type="entry name" value="WH-like_DNA-bd_sf"/>
</dbReference>
<accession>A0A8B4Q5M1</accession>
<dbReference type="GO" id="GO:0000156">
    <property type="term" value="F:phosphorelay response regulator activity"/>
    <property type="evidence" value="ECO:0007669"/>
    <property type="project" value="TreeGrafter"/>
</dbReference>
<dbReference type="GO" id="GO:0000976">
    <property type="term" value="F:transcription cis-regulatory region binding"/>
    <property type="evidence" value="ECO:0007669"/>
    <property type="project" value="TreeGrafter"/>
</dbReference>
<dbReference type="OrthoDB" id="9790442at2"/>
<keyword evidence="4" id="KW-0805">Transcription regulation</keyword>
<dbReference type="InterPro" id="IPR011006">
    <property type="entry name" value="CheY-like_superfamily"/>
</dbReference>
<reference evidence="12 14" key="2">
    <citation type="submission" date="2019-03" db="EMBL/GenBank/DDBJ databases">
        <title>Genomic Encyclopedia of Type Strains, Phase IV (KMG-IV): sequencing the most valuable type-strain genomes for metagenomic binning, comparative biology and taxonomic classification.</title>
        <authorList>
            <person name="Goeker M."/>
        </authorList>
    </citation>
    <scope>NUCLEOTIDE SEQUENCE [LARGE SCALE GENOMIC DNA]</scope>
    <source>
        <strain evidence="12 14">DSM 20580</strain>
    </source>
</reference>
<evidence type="ECO:0000256" key="7">
    <source>
        <dbReference type="PROSITE-ProRule" id="PRU00169"/>
    </source>
</evidence>